<keyword evidence="2" id="KW-1185">Reference proteome</keyword>
<name>A0A914YYN6_9BILA</name>
<accession>A0A914YYN6</accession>
<feature type="compositionally biased region" description="Acidic residues" evidence="1">
    <location>
        <begin position="54"/>
        <end position="68"/>
    </location>
</feature>
<protein>
    <submittedName>
        <fullName evidence="3">Uncharacterized protein</fullName>
    </submittedName>
</protein>
<organism evidence="2 3">
    <name type="scientific">Panagrolaimus superbus</name>
    <dbReference type="NCBI Taxonomy" id="310955"/>
    <lineage>
        <taxon>Eukaryota</taxon>
        <taxon>Metazoa</taxon>
        <taxon>Ecdysozoa</taxon>
        <taxon>Nematoda</taxon>
        <taxon>Chromadorea</taxon>
        <taxon>Rhabditida</taxon>
        <taxon>Tylenchina</taxon>
        <taxon>Panagrolaimomorpha</taxon>
        <taxon>Panagrolaimoidea</taxon>
        <taxon>Panagrolaimidae</taxon>
        <taxon>Panagrolaimus</taxon>
    </lineage>
</organism>
<dbReference type="WBParaSite" id="PSU_v2.g4749.t1">
    <property type="protein sequence ID" value="PSU_v2.g4749.t1"/>
    <property type="gene ID" value="PSU_v2.g4749"/>
</dbReference>
<feature type="region of interest" description="Disordered" evidence="1">
    <location>
        <begin position="54"/>
        <end position="83"/>
    </location>
</feature>
<evidence type="ECO:0000313" key="3">
    <source>
        <dbReference type="WBParaSite" id="PSU_v2.g4749.t1"/>
    </source>
</evidence>
<sequence>MFDARSADLELGSLGIDPHEVPSSLISHMNQNLFSLTLNQSSASPILSQSIEIDEEPEEEEITDDESFEISPPKARNSLCCLM</sequence>
<reference evidence="3" key="1">
    <citation type="submission" date="2022-11" db="UniProtKB">
        <authorList>
            <consortium name="WormBaseParasite"/>
        </authorList>
    </citation>
    <scope>IDENTIFICATION</scope>
</reference>
<dbReference type="AlphaFoldDB" id="A0A914YYN6"/>
<proteinExistence type="predicted"/>
<evidence type="ECO:0000256" key="1">
    <source>
        <dbReference type="SAM" id="MobiDB-lite"/>
    </source>
</evidence>
<dbReference type="Proteomes" id="UP000887577">
    <property type="component" value="Unplaced"/>
</dbReference>
<evidence type="ECO:0000313" key="2">
    <source>
        <dbReference type="Proteomes" id="UP000887577"/>
    </source>
</evidence>